<dbReference type="Proteomes" id="UP000054092">
    <property type="component" value="Unassembled WGS sequence"/>
</dbReference>
<dbReference type="Pfam" id="PF03851">
    <property type="entry name" value="UvdE"/>
    <property type="match status" value="1"/>
</dbReference>
<gene>
    <name evidence="7" type="ORF">XD94_0554</name>
</gene>
<dbReference type="AlphaFoldDB" id="A0A117M2T5"/>
<dbReference type="SUPFAM" id="SSF51658">
    <property type="entry name" value="Xylose isomerase-like"/>
    <property type="match status" value="1"/>
</dbReference>
<organism evidence="7 8">
    <name type="scientific">Mesotoga prima</name>
    <dbReference type="NCBI Taxonomy" id="1184387"/>
    <lineage>
        <taxon>Bacteria</taxon>
        <taxon>Thermotogati</taxon>
        <taxon>Thermotogota</taxon>
        <taxon>Thermotogae</taxon>
        <taxon>Kosmotogales</taxon>
        <taxon>Kosmotogaceae</taxon>
        <taxon>Mesotoga</taxon>
    </lineage>
</organism>
<keyword evidence="5" id="KW-0378">Hydrolase</keyword>
<evidence type="ECO:0000256" key="2">
    <source>
        <dbReference type="ARBA" id="ARBA00022759"/>
    </source>
</evidence>
<dbReference type="Gene3D" id="3.20.20.150">
    <property type="entry name" value="Divalent-metal-dependent TIM barrel enzymes"/>
    <property type="match status" value="1"/>
</dbReference>
<keyword evidence="3" id="KW-0227">DNA damage</keyword>
<sequence>MIRTYDMRISMHPDQFVLLNSPKREVLENSISELKYHAKLLDLMGLDKSAKIQIHVGGVYRKKKEAMERFIDRYKYLPENVRERLVIENDERLYSLVDCLSIDNSTGIPVLLDVFHHSILGDGITQLDSLKLSQWTWLPEDGIPVVDYSTQQGGARKGKHTESIDLEHFSDFLRVSSSYDFDIMLEIKDKELSAQSAIRVAQTDERFSRVTKGC</sequence>
<dbReference type="NCBIfam" id="TIGR00629">
    <property type="entry name" value="uvde"/>
    <property type="match status" value="1"/>
</dbReference>
<reference evidence="8" key="1">
    <citation type="journal article" date="2015" name="MBio">
        <title>Genome-Resolved Metagenomic Analysis Reveals Roles for Candidate Phyla and Other Microbial Community Members in Biogeochemical Transformations in Oil Reservoirs.</title>
        <authorList>
            <person name="Hu P."/>
            <person name="Tom L."/>
            <person name="Singh A."/>
            <person name="Thomas B.C."/>
            <person name="Baker B.J."/>
            <person name="Piceno Y.M."/>
            <person name="Andersen G.L."/>
            <person name="Banfield J.F."/>
        </authorList>
    </citation>
    <scope>NUCLEOTIDE SEQUENCE [LARGE SCALE GENOMIC DNA]</scope>
</reference>
<proteinExistence type="predicted"/>
<name>A0A117M2T5_9BACT</name>
<evidence type="ECO:0000256" key="6">
    <source>
        <dbReference type="ARBA" id="ARBA00023204"/>
    </source>
</evidence>
<dbReference type="InterPro" id="IPR036237">
    <property type="entry name" value="Xyl_isomerase-like_sf"/>
</dbReference>
<evidence type="ECO:0000256" key="3">
    <source>
        <dbReference type="ARBA" id="ARBA00022763"/>
    </source>
</evidence>
<dbReference type="GO" id="GO:0006289">
    <property type="term" value="P:nucleotide-excision repair"/>
    <property type="evidence" value="ECO:0007669"/>
    <property type="project" value="InterPro"/>
</dbReference>
<dbReference type="PANTHER" id="PTHR31290">
    <property type="entry name" value="UV-DAMAGE ENDONUCLEASE"/>
    <property type="match status" value="1"/>
</dbReference>
<comment type="caution">
    <text evidence="7">The sequence shown here is derived from an EMBL/GenBank/DDBJ whole genome shotgun (WGS) entry which is preliminary data.</text>
</comment>
<keyword evidence="6" id="KW-0234">DNA repair</keyword>
<dbReference type="GO" id="GO:0004519">
    <property type="term" value="F:endonuclease activity"/>
    <property type="evidence" value="ECO:0007669"/>
    <property type="project" value="UniProtKB-KW"/>
</dbReference>
<dbReference type="GO" id="GO:0009411">
    <property type="term" value="P:response to UV"/>
    <property type="evidence" value="ECO:0007669"/>
    <property type="project" value="InterPro"/>
</dbReference>
<dbReference type="PANTHER" id="PTHR31290:SF5">
    <property type="entry name" value="UV-DAMAGE ENDONUCLEASE"/>
    <property type="match status" value="1"/>
</dbReference>
<evidence type="ECO:0000313" key="8">
    <source>
        <dbReference type="Proteomes" id="UP000054092"/>
    </source>
</evidence>
<accession>A0A117M2T5</accession>
<dbReference type="InterPro" id="IPR004601">
    <property type="entry name" value="UvdE"/>
</dbReference>
<protein>
    <submittedName>
        <fullName evidence="7">UV-damage endonuclease</fullName>
    </submittedName>
</protein>
<evidence type="ECO:0000313" key="7">
    <source>
        <dbReference type="EMBL" id="KUK81249.1"/>
    </source>
</evidence>
<evidence type="ECO:0000256" key="5">
    <source>
        <dbReference type="ARBA" id="ARBA00022801"/>
    </source>
</evidence>
<dbReference type="EMBL" id="LGGP01000071">
    <property type="protein sequence ID" value="KUK81249.1"/>
    <property type="molecule type" value="Genomic_DNA"/>
</dbReference>
<keyword evidence="4" id="KW-0228">DNA excision</keyword>
<evidence type="ECO:0000256" key="1">
    <source>
        <dbReference type="ARBA" id="ARBA00022722"/>
    </source>
</evidence>
<dbReference type="PATRIC" id="fig|1184387.3.peg.901"/>
<keyword evidence="2 7" id="KW-0255">Endonuclease</keyword>
<dbReference type="GO" id="GO:0016787">
    <property type="term" value="F:hydrolase activity"/>
    <property type="evidence" value="ECO:0007669"/>
    <property type="project" value="UniProtKB-KW"/>
</dbReference>
<evidence type="ECO:0000256" key="4">
    <source>
        <dbReference type="ARBA" id="ARBA00022769"/>
    </source>
</evidence>
<keyword evidence="1" id="KW-0540">Nuclease</keyword>